<evidence type="ECO:0000256" key="2">
    <source>
        <dbReference type="ARBA" id="ARBA00023052"/>
    </source>
</evidence>
<evidence type="ECO:0000256" key="1">
    <source>
        <dbReference type="ARBA" id="ARBA00001964"/>
    </source>
</evidence>
<reference evidence="4" key="2">
    <citation type="journal article" date="2014" name="ISME J.">
        <title>Microbial stratification in low pH oxic and suboxic macroscopic growths along an acid mine drainage.</title>
        <authorList>
            <person name="Mendez-Garcia C."/>
            <person name="Mesa V."/>
            <person name="Sprenger R.R."/>
            <person name="Richter M."/>
            <person name="Diez M.S."/>
            <person name="Solano J."/>
            <person name="Bargiela R."/>
            <person name="Golyshina O.V."/>
            <person name="Manteca A."/>
            <person name="Ramos J.L."/>
            <person name="Gallego J.R."/>
            <person name="Llorente I."/>
            <person name="Martins Dos Santos V.A."/>
            <person name="Jensen O.N."/>
            <person name="Pelaez A.I."/>
            <person name="Sanchez J."/>
            <person name="Ferrer M."/>
        </authorList>
    </citation>
    <scope>NUCLEOTIDE SEQUENCE</scope>
</reference>
<keyword evidence="4" id="KW-0670">Pyruvate</keyword>
<name>T0Y6F0_9ZZZZ</name>
<comment type="caution">
    <text evidence="4">The sequence shown here is derived from an EMBL/GenBank/DDBJ whole genome shotgun (WGS) entry which is preliminary data.</text>
</comment>
<dbReference type="FunFam" id="3.40.50.970:FF:000011">
    <property type="entry name" value="Pyruvate dehydrogenase E1 component"/>
    <property type="match status" value="1"/>
</dbReference>
<dbReference type="InterPro" id="IPR051157">
    <property type="entry name" value="PDH/Transketolase"/>
</dbReference>
<keyword evidence="2" id="KW-0786">Thiamine pyrophosphate</keyword>
<evidence type="ECO:0000259" key="3">
    <source>
        <dbReference type="Pfam" id="PF00456"/>
    </source>
</evidence>
<sequence length="340" mass="37643">RGLIPKTDRKIWCFLGDGETDEPESLGAIGLAGRERLDNLIFVINCNLQRLDGPVRGNGKIIQELEGQFRGAGWNVLKLIWGSYWDPLLARDKDGKLKRLMMETVDGEYQACKAFGGAYTREHFFGKHPETKAMVASLSDADIWRLNRGGHDPHKVYAAYHAAMQGAGMPTVILAKTVKGYGMGDAGESQNITHQQKKMDTTAVRAFRDRFNIPIADDKVDEVPYYHPGPIRPRSNTCARAAKRWAARCPAAAARPIMHWPHRVWMRSSRSPKAPASARSAPPWPSCAASTCCCATRTSARASCRSWPTRRAPSAWRACSARSASTLHSARSTARRTPTN</sequence>
<feature type="domain" description="Transketolase N-terminal" evidence="3">
    <location>
        <begin position="7"/>
        <end position="78"/>
    </location>
</feature>
<dbReference type="EMBL" id="AUZZ01010171">
    <property type="protein sequence ID" value="EQD30716.1"/>
    <property type="molecule type" value="Genomic_DNA"/>
</dbReference>
<protein>
    <submittedName>
        <fullName evidence="4">Pyruvate dehydrogenase subunit E1</fullName>
    </submittedName>
</protein>
<dbReference type="InterPro" id="IPR005474">
    <property type="entry name" value="Transketolase_N"/>
</dbReference>
<dbReference type="SUPFAM" id="SSF52518">
    <property type="entry name" value="Thiamin diphosphate-binding fold (THDP-binding)"/>
    <property type="match status" value="1"/>
</dbReference>
<feature type="non-terminal residue" evidence="4">
    <location>
        <position position="1"/>
    </location>
</feature>
<proteinExistence type="predicted"/>
<accession>T0Y6F0</accession>
<dbReference type="PANTHER" id="PTHR43825">
    <property type="entry name" value="PYRUVATE DEHYDROGENASE E1 COMPONENT"/>
    <property type="match status" value="1"/>
</dbReference>
<dbReference type="PANTHER" id="PTHR43825:SF3">
    <property type="entry name" value="PYRUVATE DEHYDROGENASE E1 COMPONENT"/>
    <property type="match status" value="1"/>
</dbReference>
<dbReference type="InterPro" id="IPR029061">
    <property type="entry name" value="THDP-binding"/>
</dbReference>
<dbReference type="Gene3D" id="3.40.50.970">
    <property type="match status" value="1"/>
</dbReference>
<reference evidence="4" key="1">
    <citation type="submission" date="2013-08" db="EMBL/GenBank/DDBJ databases">
        <authorList>
            <person name="Mendez C."/>
            <person name="Richter M."/>
            <person name="Ferrer M."/>
            <person name="Sanchez J."/>
        </authorList>
    </citation>
    <scope>NUCLEOTIDE SEQUENCE</scope>
</reference>
<dbReference type="AlphaFoldDB" id="T0Y6F0"/>
<gene>
    <name evidence="4" type="ORF">B2A_14034</name>
</gene>
<evidence type="ECO:0000313" key="4">
    <source>
        <dbReference type="EMBL" id="EQD30716.1"/>
    </source>
</evidence>
<comment type="cofactor">
    <cofactor evidence="1">
        <name>thiamine diphosphate</name>
        <dbReference type="ChEBI" id="CHEBI:58937"/>
    </cofactor>
</comment>
<organism evidence="4">
    <name type="scientific">mine drainage metagenome</name>
    <dbReference type="NCBI Taxonomy" id="410659"/>
    <lineage>
        <taxon>unclassified sequences</taxon>
        <taxon>metagenomes</taxon>
        <taxon>ecological metagenomes</taxon>
    </lineage>
</organism>
<dbReference type="Pfam" id="PF00456">
    <property type="entry name" value="Transketolase_N"/>
    <property type="match status" value="1"/>
</dbReference>